<evidence type="ECO:0000256" key="2">
    <source>
        <dbReference type="ARBA" id="ARBA00023002"/>
    </source>
</evidence>
<dbReference type="PANTHER" id="PTHR11709">
    <property type="entry name" value="MULTI-COPPER OXIDASE"/>
    <property type="match status" value="1"/>
</dbReference>
<dbReference type="Pfam" id="PF07732">
    <property type="entry name" value="Cu-oxidase_3"/>
    <property type="match status" value="1"/>
</dbReference>
<evidence type="ECO:0000256" key="3">
    <source>
        <dbReference type="SAM" id="SignalP"/>
    </source>
</evidence>
<evidence type="ECO:0000313" key="8">
    <source>
        <dbReference type="Proteomes" id="UP001079430"/>
    </source>
</evidence>
<accession>A0ABT4KKH6</accession>
<dbReference type="PROSITE" id="PS00079">
    <property type="entry name" value="MULTICOPPER_OXIDASE1"/>
    <property type="match status" value="1"/>
</dbReference>
<dbReference type="Proteomes" id="UP001079430">
    <property type="component" value="Unassembled WGS sequence"/>
</dbReference>
<evidence type="ECO:0000313" key="7">
    <source>
        <dbReference type="EMBL" id="MCZ4092448.1"/>
    </source>
</evidence>
<dbReference type="CDD" id="cd13906">
    <property type="entry name" value="CuRO_3_CumA_like"/>
    <property type="match status" value="1"/>
</dbReference>
<proteinExistence type="predicted"/>
<dbReference type="PROSITE" id="PS00080">
    <property type="entry name" value="MULTICOPPER_OXIDASE2"/>
    <property type="match status" value="1"/>
</dbReference>
<keyword evidence="1" id="KW-0479">Metal-binding</keyword>
<dbReference type="CDD" id="cd13861">
    <property type="entry name" value="CuRO_1_CumA_like"/>
    <property type="match status" value="1"/>
</dbReference>
<evidence type="ECO:0000259" key="6">
    <source>
        <dbReference type="Pfam" id="PF07732"/>
    </source>
</evidence>
<dbReference type="InterPro" id="IPR045087">
    <property type="entry name" value="Cu-oxidase_fam"/>
</dbReference>
<dbReference type="InterPro" id="IPR008972">
    <property type="entry name" value="Cupredoxin"/>
</dbReference>
<gene>
    <name evidence="7" type="ORF">O3W52_20955</name>
</gene>
<dbReference type="InterPro" id="IPR001117">
    <property type="entry name" value="Cu-oxidase_2nd"/>
</dbReference>
<evidence type="ECO:0000256" key="1">
    <source>
        <dbReference type="ARBA" id="ARBA00022723"/>
    </source>
</evidence>
<sequence length="499" mass="54640">MSRYPAPALTRRAFLASTAASAAGAMLPLLPTSPATAATRDVSLRPAAGRLRLVTPGETAAWLYNGAAPGPEIRLRQGERLRVTVDNALAEETTVHWHGLRLPNAMDGVPHLTQKPIGAGERFVYEFDAIDAGTFWYHPHQKSSEQVGRGLYGPLIVEEPEPLRVDRDVTWMLGDWRLTKSGEISEDFGNRHDIHHNGRVGNTVTINGRVPDGFAVRKGERIRLRLINAANARIFSLDFAGHEPIVIALDGQPVTPHAPEKGLVVLGPAMRVDLILDMTGTAGIRAAVTDRFYEGLEYKLVDLVYDGTPVRERAPDWPLALPANPLPEPDLEAASRNEVVFSGGMMGEMVAEEMGETMGGETMEPGAPGGRMSHAHSMTAGMMAMMNSGAAWFINGVAADESGHDMKPMLSLERNRSHVIAMTNATAWHHPIHLHGHSFRVISRNGQATRHREWRDTVLLSPREKVEIAFVADNPGDWMFHCHVLEHQTGGMMAVFRVA</sequence>
<feature type="signal peptide" evidence="3">
    <location>
        <begin position="1"/>
        <end position="37"/>
    </location>
</feature>
<keyword evidence="2" id="KW-0560">Oxidoreductase</keyword>
<organism evidence="7 8">
    <name type="scientific">Sinorhizobium psoraleae</name>
    <dbReference type="NCBI Taxonomy" id="520838"/>
    <lineage>
        <taxon>Bacteria</taxon>
        <taxon>Pseudomonadati</taxon>
        <taxon>Pseudomonadota</taxon>
        <taxon>Alphaproteobacteria</taxon>
        <taxon>Hyphomicrobiales</taxon>
        <taxon>Rhizobiaceae</taxon>
        <taxon>Sinorhizobium/Ensifer group</taxon>
        <taxon>Sinorhizobium</taxon>
    </lineage>
</organism>
<feature type="domain" description="Plastocyanin-like" evidence="4">
    <location>
        <begin position="168"/>
        <end position="261"/>
    </location>
</feature>
<dbReference type="InterPro" id="IPR002355">
    <property type="entry name" value="Cu_oxidase_Cu_BS"/>
</dbReference>
<name>A0ABT4KKH6_9HYPH</name>
<evidence type="ECO:0000259" key="4">
    <source>
        <dbReference type="Pfam" id="PF00394"/>
    </source>
</evidence>
<dbReference type="Gene3D" id="2.60.40.420">
    <property type="entry name" value="Cupredoxins - blue copper proteins"/>
    <property type="match status" value="3"/>
</dbReference>
<dbReference type="EMBL" id="JAPVOI010000004">
    <property type="protein sequence ID" value="MCZ4092448.1"/>
    <property type="molecule type" value="Genomic_DNA"/>
</dbReference>
<dbReference type="RefSeq" id="WP_269282848.1">
    <property type="nucleotide sequence ID" value="NZ_JAPVOI010000004.1"/>
</dbReference>
<dbReference type="CDD" id="cd13885">
    <property type="entry name" value="CuRO_2_CumA_like"/>
    <property type="match status" value="1"/>
</dbReference>
<dbReference type="SUPFAM" id="SSF49503">
    <property type="entry name" value="Cupredoxins"/>
    <property type="match status" value="3"/>
</dbReference>
<dbReference type="InterPro" id="IPR006311">
    <property type="entry name" value="TAT_signal"/>
</dbReference>
<feature type="domain" description="Plastocyanin-like" evidence="6">
    <location>
        <begin position="58"/>
        <end position="161"/>
    </location>
</feature>
<feature type="chain" id="PRO_5045328024" evidence="3">
    <location>
        <begin position="38"/>
        <end position="499"/>
    </location>
</feature>
<keyword evidence="3" id="KW-0732">Signal</keyword>
<dbReference type="PROSITE" id="PS51318">
    <property type="entry name" value="TAT"/>
    <property type="match status" value="1"/>
</dbReference>
<dbReference type="InterPro" id="IPR011707">
    <property type="entry name" value="Cu-oxidase-like_N"/>
</dbReference>
<feature type="domain" description="Plastocyanin-like" evidence="5">
    <location>
        <begin position="395"/>
        <end position="498"/>
    </location>
</feature>
<comment type="caution">
    <text evidence="7">The sequence shown here is derived from an EMBL/GenBank/DDBJ whole genome shotgun (WGS) entry which is preliminary data.</text>
</comment>
<dbReference type="InterPro" id="IPR011706">
    <property type="entry name" value="Cu-oxidase_C"/>
</dbReference>
<protein>
    <submittedName>
        <fullName evidence="7">Multicopper oxidase family protein</fullName>
    </submittedName>
</protein>
<dbReference type="Pfam" id="PF00394">
    <property type="entry name" value="Cu-oxidase"/>
    <property type="match status" value="1"/>
</dbReference>
<keyword evidence="8" id="KW-1185">Reference proteome</keyword>
<dbReference type="InterPro" id="IPR033138">
    <property type="entry name" value="Cu_oxidase_CS"/>
</dbReference>
<dbReference type="PANTHER" id="PTHR11709:SF2">
    <property type="entry name" value="MULTICOPPER OXIDASE LPR1"/>
    <property type="match status" value="1"/>
</dbReference>
<reference evidence="7" key="1">
    <citation type="submission" date="2022-10" db="EMBL/GenBank/DDBJ databases">
        <title>Whole genome sequencing of three plant growth promoting bacteria isolated from Vachellia tortilis subsp. raddiana in Morocco.</title>
        <authorList>
            <person name="Hnini M."/>
            <person name="Zouagui R."/>
            <person name="Zouagui H."/>
            <person name="Chemao Elfihri M.-W."/>
            <person name="Ibrahimi A."/>
            <person name="Sbabou L."/>
            <person name="Aurag J."/>
        </authorList>
    </citation>
    <scope>NUCLEOTIDE SEQUENCE</scope>
    <source>
        <strain evidence="7">LMR678</strain>
    </source>
</reference>
<dbReference type="Pfam" id="PF07731">
    <property type="entry name" value="Cu-oxidase_2"/>
    <property type="match status" value="1"/>
</dbReference>
<evidence type="ECO:0000259" key="5">
    <source>
        <dbReference type="Pfam" id="PF07731"/>
    </source>
</evidence>